<dbReference type="InterPro" id="IPR004839">
    <property type="entry name" value="Aminotransferase_I/II_large"/>
</dbReference>
<keyword evidence="5" id="KW-0804">Transcription</keyword>
<evidence type="ECO:0000256" key="4">
    <source>
        <dbReference type="ARBA" id="ARBA00023125"/>
    </source>
</evidence>
<comment type="caution">
    <text evidence="7">The sequence shown here is derived from an EMBL/GenBank/DDBJ whole genome shotgun (WGS) entry which is preliminary data.</text>
</comment>
<gene>
    <name evidence="7" type="ORF">DLJ53_33195</name>
</gene>
<proteinExistence type="inferred from homology"/>
<dbReference type="CDD" id="cd00609">
    <property type="entry name" value="AAT_like"/>
    <property type="match status" value="1"/>
</dbReference>
<dbReference type="PANTHER" id="PTHR46577:SF1">
    <property type="entry name" value="HTH-TYPE TRANSCRIPTIONAL REGULATORY PROTEIN GABR"/>
    <property type="match status" value="1"/>
</dbReference>
<evidence type="ECO:0000256" key="1">
    <source>
        <dbReference type="ARBA" id="ARBA00005384"/>
    </source>
</evidence>
<keyword evidence="4" id="KW-0238">DNA-binding</keyword>
<dbReference type="Pfam" id="PF00392">
    <property type="entry name" value="GntR"/>
    <property type="match status" value="1"/>
</dbReference>
<keyword evidence="3" id="KW-0805">Transcription regulation</keyword>
<keyword evidence="2" id="KW-0663">Pyridoxal phosphate</keyword>
<dbReference type="SMART" id="SM00345">
    <property type="entry name" value="HTH_GNTR"/>
    <property type="match status" value="1"/>
</dbReference>
<evidence type="ECO:0000256" key="5">
    <source>
        <dbReference type="ARBA" id="ARBA00023163"/>
    </source>
</evidence>
<dbReference type="Pfam" id="PF00155">
    <property type="entry name" value="Aminotran_1_2"/>
    <property type="match status" value="1"/>
</dbReference>
<dbReference type="InterPro" id="IPR015421">
    <property type="entry name" value="PyrdxlP-dep_Trfase_major"/>
</dbReference>
<dbReference type="InterPro" id="IPR051446">
    <property type="entry name" value="HTH_trans_reg/aminotransferase"/>
</dbReference>
<dbReference type="InterPro" id="IPR036390">
    <property type="entry name" value="WH_DNA-bd_sf"/>
</dbReference>
<organism evidence="7 8">
    <name type="scientific">Acuticoccus sediminis</name>
    <dbReference type="NCBI Taxonomy" id="2184697"/>
    <lineage>
        <taxon>Bacteria</taxon>
        <taxon>Pseudomonadati</taxon>
        <taxon>Pseudomonadota</taxon>
        <taxon>Alphaproteobacteria</taxon>
        <taxon>Hyphomicrobiales</taxon>
        <taxon>Amorphaceae</taxon>
        <taxon>Acuticoccus</taxon>
    </lineage>
</organism>
<dbReference type="AlphaFoldDB" id="A0A8B2NCI7"/>
<dbReference type="SUPFAM" id="SSF53383">
    <property type="entry name" value="PLP-dependent transferases"/>
    <property type="match status" value="1"/>
</dbReference>
<keyword evidence="8" id="KW-1185">Reference proteome</keyword>
<dbReference type="InterPro" id="IPR015424">
    <property type="entry name" value="PyrdxlP-dep_Trfase"/>
</dbReference>
<evidence type="ECO:0000313" key="8">
    <source>
        <dbReference type="Proteomes" id="UP000249590"/>
    </source>
</evidence>
<dbReference type="GO" id="GO:0030170">
    <property type="term" value="F:pyridoxal phosphate binding"/>
    <property type="evidence" value="ECO:0007669"/>
    <property type="project" value="InterPro"/>
</dbReference>
<dbReference type="GO" id="GO:0003700">
    <property type="term" value="F:DNA-binding transcription factor activity"/>
    <property type="evidence" value="ECO:0007669"/>
    <property type="project" value="InterPro"/>
</dbReference>
<dbReference type="RefSeq" id="WP_111352621.1">
    <property type="nucleotide sequence ID" value="NZ_QHHQ01000016.1"/>
</dbReference>
<evidence type="ECO:0000256" key="3">
    <source>
        <dbReference type="ARBA" id="ARBA00023015"/>
    </source>
</evidence>
<dbReference type="PANTHER" id="PTHR46577">
    <property type="entry name" value="HTH-TYPE TRANSCRIPTIONAL REGULATORY PROTEIN GABR"/>
    <property type="match status" value="1"/>
</dbReference>
<dbReference type="Proteomes" id="UP000249590">
    <property type="component" value="Unassembled WGS sequence"/>
</dbReference>
<dbReference type="SUPFAM" id="SSF46785">
    <property type="entry name" value="Winged helix' DNA-binding domain"/>
    <property type="match status" value="1"/>
</dbReference>
<name>A0A8B2NCI7_9HYPH</name>
<evidence type="ECO:0000259" key="6">
    <source>
        <dbReference type="PROSITE" id="PS50949"/>
    </source>
</evidence>
<dbReference type="InterPro" id="IPR000524">
    <property type="entry name" value="Tscrpt_reg_HTH_GntR"/>
</dbReference>
<reference evidence="7 8" key="1">
    <citation type="submission" date="2018-05" db="EMBL/GenBank/DDBJ databases">
        <title>Acuticoccus sediminis sp. nov., isolated from deep-sea sediment of Indian Ocean.</title>
        <authorList>
            <person name="Liu X."/>
            <person name="Lai Q."/>
            <person name="Du Y."/>
            <person name="Sun F."/>
            <person name="Zhang X."/>
            <person name="Wang S."/>
            <person name="Shao Z."/>
        </authorList>
    </citation>
    <scope>NUCLEOTIDE SEQUENCE [LARGE SCALE GENOMIC DNA]</scope>
    <source>
        <strain evidence="7 8">PTG4-2</strain>
    </source>
</reference>
<dbReference type="GO" id="GO:0003677">
    <property type="term" value="F:DNA binding"/>
    <property type="evidence" value="ECO:0007669"/>
    <property type="project" value="UniProtKB-KW"/>
</dbReference>
<dbReference type="CDD" id="cd07377">
    <property type="entry name" value="WHTH_GntR"/>
    <property type="match status" value="1"/>
</dbReference>
<keyword evidence="7" id="KW-0032">Aminotransferase</keyword>
<dbReference type="Gene3D" id="3.40.640.10">
    <property type="entry name" value="Type I PLP-dependent aspartate aminotransferase-like (Major domain)"/>
    <property type="match status" value="1"/>
</dbReference>
<keyword evidence="7" id="KW-0808">Transferase</keyword>
<protein>
    <submittedName>
        <fullName evidence="7">Aspartate aminotransferase</fullName>
    </submittedName>
</protein>
<dbReference type="GO" id="GO:0008483">
    <property type="term" value="F:transaminase activity"/>
    <property type="evidence" value="ECO:0007669"/>
    <property type="project" value="UniProtKB-KW"/>
</dbReference>
<comment type="similarity">
    <text evidence="1">In the C-terminal section; belongs to the class-I pyridoxal-phosphate-dependent aminotransferase family.</text>
</comment>
<feature type="domain" description="HTH gntR-type" evidence="6">
    <location>
        <begin position="16"/>
        <end position="84"/>
    </location>
</feature>
<dbReference type="PROSITE" id="PS50949">
    <property type="entry name" value="HTH_GNTR"/>
    <property type="match status" value="1"/>
</dbReference>
<dbReference type="Gene3D" id="1.10.10.10">
    <property type="entry name" value="Winged helix-like DNA-binding domain superfamily/Winged helix DNA-binding domain"/>
    <property type="match status" value="1"/>
</dbReference>
<dbReference type="EMBL" id="QHHQ01000016">
    <property type="protein sequence ID" value="RAH96089.1"/>
    <property type="molecule type" value="Genomic_DNA"/>
</dbReference>
<dbReference type="OrthoDB" id="9794015at2"/>
<evidence type="ECO:0000313" key="7">
    <source>
        <dbReference type="EMBL" id="RAH96089.1"/>
    </source>
</evidence>
<dbReference type="InterPro" id="IPR036388">
    <property type="entry name" value="WH-like_DNA-bd_sf"/>
</dbReference>
<evidence type="ECO:0000256" key="2">
    <source>
        <dbReference type="ARBA" id="ARBA00022898"/>
    </source>
</evidence>
<accession>A0A8B2NCI7</accession>
<sequence length="459" mass="49290">MRIQSPWRPRLSGDHTSPLDALVAALAQDILAGRLESGDRLPAHRDLAWRLGIAIGTVTKAYGVLERRGLVRSVKGRGTFVAAAARRSGDLIDLSRNAPPAALGERTLAKTLAAVARKADAGLFNAYPPLAGHTRFRTEVARWFRRSGMNADPARLLLTNGAQHGLAVSLATLCGPGGTVFAETQTYPGIIGLARHLGLKLVPVAMDGEGMLPCALDRALADRREDRAAVCLTPTMHNPTTGTMSMARRQEIVAVCRTHDRFIVEDDVYALYAGAARPPLAVLAPERVFYVNSLSKTLNPSLRIGGIVVPQSMVDRAEAAVHAGGLLVSTLSCAVMEQWVADGTADIIGAAIREEARRRRALCASLLGDAMRRCDHDGYHVWLPLPRKDAEHLELAARSHAIHVTPPSATRTDPEDPTSGVRLCIGAPTLEDLDGALRAIRSILDAMAAERPAHHAHLR</sequence>